<dbReference type="Proteomes" id="UP000799755">
    <property type="component" value="Unassembled WGS sequence"/>
</dbReference>
<name>A0ACB6QDU6_9PLEO</name>
<organism evidence="1 2">
    <name type="scientific">Lindgomyces ingoldianus</name>
    <dbReference type="NCBI Taxonomy" id="673940"/>
    <lineage>
        <taxon>Eukaryota</taxon>
        <taxon>Fungi</taxon>
        <taxon>Dikarya</taxon>
        <taxon>Ascomycota</taxon>
        <taxon>Pezizomycotina</taxon>
        <taxon>Dothideomycetes</taxon>
        <taxon>Pleosporomycetidae</taxon>
        <taxon>Pleosporales</taxon>
        <taxon>Lindgomycetaceae</taxon>
        <taxon>Lindgomyces</taxon>
    </lineage>
</organism>
<sequence length="347" mass="39192">MKTAVNISVDPKVENWEMLCAAAKRHVEEFLQQAGNIINVAELSQYTTLKLSIGYLFPGTENTLNKVGSFQNIQIIGKRINELWIASKKDDSNTWENELLIHEALKAVITPSVASDDTSSSTRDPLDRKGNPMNFLLPAYETMWRVVMRCLLEIRYRGAENGQAWSRILRDYIDNLQDSGVVSTFRSPGQNGTSALDIVKEALRLYPPSRRIHREFDSGAQRIDIEKIHRSKLLGQDDPLVFRPERWQSIGAEFRPPQVAVDDEVAKTRLRELEEELGFMPFAFRCPAGKGETRGFGWKMIALLVGVISDGLDSDWELKNGGALPQIGTPLASDREAYTDLELKRRT</sequence>
<protein>
    <submittedName>
        <fullName evidence="1">Uncharacterized protein</fullName>
    </submittedName>
</protein>
<keyword evidence="2" id="KW-1185">Reference proteome</keyword>
<proteinExistence type="predicted"/>
<accession>A0ACB6QDU6</accession>
<reference evidence="1" key="1">
    <citation type="journal article" date="2020" name="Stud. Mycol.">
        <title>101 Dothideomycetes genomes: a test case for predicting lifestyles and emergence of pathogens.</title>
        <authorList>
            <person name="Haridas S."/>
            <person name="Albert R."/>
            <person name="Binder M."/>
            <person name="Bloem J."/>
            <person name="Labutti K."/>
            <person name="Salamov A."/>
            <person name="Andreopoulos B."/>
            <person name="Baker S."/>
            <person name="Barry K."/>
            <person name="Bills G."/>
            <person name="Bluhm B."/>
            <person name="Cannon C."/>
            <person name="Castanera R."/>
            <person name="Culley D."/>
            <person name="Daum C."/>
            <person name="Ezra D."/>
            <person name="Gonzalez J."/>
            <person name="Henrissat B."/>
            <person name="Kuo A."/>
            <person name="Liang C."/>
            <person name="Lipzen A."/>
            <person name="Lutzoni F."/>
            <person name="Magnuson J."/>
            <person name="Mondo S."/>
            <person name="Nolan M."/>
            <person name="Ohm R."/>
            <person name="Pangilinan J."/>
            <person name="Park H.-J."/>
            <person name="Ramirez L."/>
            <person name="Alfaro M."/>
            <person name="Sun H."/>
            <person name="Tritt A."/>
            <person name="Yoshinaga Y."/>
            <person name="Zwiers L.-H."/>
            <person name="Turgeon B."/>
            <person name="Goodwin S."/>
            <person name="Spatafora J."/>
            <person name="Crous P."/>
            <person name="Grigoriev I."/>
        </authorList>
    </citation>
    <scope>NUCLEOTIDE SEQUENCE</scope>
    <source>
        <strain evidence="1">ATCC 200398</strain>
    </source>
</reference>
<evidence type="ECO:0000313" key="2">
    <source>
        <dbReference type="Proteomes" id="UP000799755"/>
    </source>
</evidence>
<comment type="caution">
    <text evidence="1">The sequence shown here is derived from an EMBL/GenBank/DDBJ whole genome shotgun (WGS) entry which is preliminary data.</text>
</comment>
<gene>
    <name evidence="1" type="ORF">BDR25DRAFT_328768</name>
</gene>
<dbReference type="EMBL" id="MU003531">
    <property type="protein sequence ID" value="KAF2465148.1"/>
    <property type="molecule type" value="Genomic_DNA"/>
</dbReference>
<evidence type="ECO:0000313" key="1">
    <source>
        <dbReference type="EMBL" id="KAF2465148.1"/>
    </source>
</evidence>